<dbReference type="OrthoDB" id="5769614at2"/>
<dbReference type="InterPro" id="IPR001387">
    <property type="entry name" value="Cro/C1-type_HTH"/>
</dbReference>
<dbReference type="SUPFAM" id="SSF47413">
    <property type="entry name" value="lambda repressor-like DNA-binding domains"/>
    <property type="match status" value="1"/>
</dbReference>
<dbReference type="PANTHER" id="PTHR37038">
    <property type="entry name" value="TRANSCRIPTIONAL REGULATOR-RELATED"/>
    <property type="match status" value="1"/>
</dbReference>
<evidence type="ECO:0000313" key="2">
    <source>
        <dbReference type="EMBL" id="AXY26287.1"/>
    </source>
</evidence>
<dbReference type="KEGG" id="abae:CL176_09930"/>
<keyword evidence="3" id="KW-1185">Reference proteome</keyword>
<dbReference type="PANTHER" id="PTHR37038:SF12">
    <property type="entry name" value="TRANSCRIPTIONAL REGULATOR"/>
    <property type="match status" value="1"/>
</dbReference>
<organism evidence="2 3">
    <name type="scientific">Suicoccus acidiformans</name>
    <dbReference type="NCBI Taxonomy" id="2036206"/>
    <lineage>
        <taxon>Bacteria</taxon>
        <taxon>Bacillati</taxon>
        <taxon>Bacillota</taxon>
        <taxon>Bacilli</taxon>
        <taxon>Lactobacillales</taxon>
        <taxon>Aerococcaceae</taxon>
        <taxon>Suicoccus</taxon>
    </lineage>
</organism>
<dbReference type="Pfam" id="PF01381">
    <property type="entry name" value="HTH_3"/>
    <property type="match status" value="1"/>
</dbReference>
<reference evidence="2 3" key="1">
    <citation type="submission" date="2017-09" db="EMBL/GenBank/DDBJ databases">
        <title>Complete genome sequence of Oxytococcus suis strain ZY16052.</title>
        <authorList>
            <person name="Li F."/>
        </authorList>
    </citation>
    <scope>NUCLEOTIDE SEQUENCE [LARGE SCALE GENOMIC DNA]</scope>
    <source>
        <strain evidence="2 3">ZY16052</strain>
    </source>
</reference>
<dbReference type="SMART" id="SM00530">
    <property type="entry name" value="HTH_XRE"/>
    <property type="match status" value="1"/>
</dbReference>
<evidence type="ECO:0000313" key="3">
    <source>
        <dbReference type="Proteomes" id="UP000263232"/>
    </source>
</evidence>
<evidence type="ECO:0000259" key="1">
    <source>
        <dbReference type="PROSITE" id="PS50943"/>
    </source>
</evidence>
<dbReference type="RefSeq" id="WP_118991171.1">
    <property type="nucleotide sequence ID" value="NZ_CP023434.1"/>
</dbReference>
<accession>A0A347WMI0</accession>
<dbReference type="CDD" id="cd00093">
    <property type="entry name" value="HTH_XRE"/>
    <property type="match status" value="1"/>
</dbReference>
<sequence>MKEFGEIFKILRESKNLSLREASEGAISMAQLSRFERGQSSISIDSFFQCLDNINVLLDEFQVIYNNYTLTDDIRFNKELFEAYLNNNYLKLNKFLNNLEMEKLKYPNKKSLYLNSVIVKIVIYTCDQSRKVPKKDVNFLVDYLF</sequence>
<gene>
    <name evidence="2" type="ORF">CL176_09930</name>
</gene>
<dbReference type="InterPro" id="IPR053163">
    <property type="entry name" value="HTH-type_regulator_Rgg"/>
</dbReference>
<protein>
    <recommendedName>
        <fullName evidence="1">HTH cro/C1-type domain-containing protein</fullName>
    </recommendedName>
</protein>
<dbReference type="PROSITE" id="PS50943">
    <property type="entry name" value="HTH_CROC1"/>
    <property type="match status" value="1"/>
</dbReference>
<dbReference type="InterPro" id="IPR011990">
    <property type="entry name" value="TPR-like_helical_dom_sf"/>
</dbReference>
<dbReference type="EMBL" id="CP023434">
    <property type="protein sequence ID" value="AXY26287.1"/>
    <property type="molecule type" value="Genomic_DNA"/>
</dbReference>
<dbReference type="Proteomes" id="UP000263232">
    <property type="component" value="Chromosome"/>
</dbReference>
<dbReference type="Gene3D" id="1.25.40.10">
    <property type="entry name" value="Tetratricopeptide repeat domain"/>
    <property type="match status" value="1"/>
</dbReference>
<feature type="domain" description="HTH cro/C1-type" evidence="1">
    <location>
        <begin position="8"/>
        <end position="61"/>
    </location>
</feature>
<name>A0A347WMI0_9LACT</name>
<proteinExistence type="predicted"/>
<dbReference type="GO" id="GO:0003677">
    <property type="term" value="F:DNA binding"/>
    <property type="evidence" value="ECO:0007669"/>
    <property type="project" value="InterPro"/>
</dbReference>
<dbReference type="AlphaFoldDB" id="A0A347WMI0"/>
<dbReference type="InterPro" id="IPR010982">
    <property type="entry name" value="Lambda_DNA-bd_dom_sf"/>
</dbReference>